<name>A0ACC1PXS3_9APHY</name>
<sequence length="116" mass="12604">MDNHGSTALIHAVQDRLRREFVDNNANFEVSPRTIGKSSTMSDAVSPLGPIDPASVPEAEQEKSAPWIVRKLVGVCRSSHLAITLLRMLTAQANFGLPQLLAPALCAYHRNDMATP</sequence>
<gene>
    <name evidence="1" type="ORF">NUW54_g4685</name>
</gene>
<comment type="caution">
    <text evidence="1">The sequence shown here is derived from an EMBL/GenBank/DDBJ whole genome shotgun (WGS) entry which is preliminary data.</text>
</comment>
<keyword evidence="2" id="KW-1185">Reference proteome</keyword>
<evidence type="ECO:0000313" key="1">
    <source>
        <dbReference type="EMBL" id="KAJ3004710.1"/>
    </source>
</evidence>
<proteinExistence type="predicted"/>
<reference evidence="1" key="1">
    <citation type="submission" date="2022-08" db="EMBL/GenBank/DDBJ databases">
        <title>Genome Sequence of Pycnoporus sanguineus.</title>
        <authorList>
            <person name="Buettner E."/>
        </authorList>
    </citation>
    <scope>NUCLEOTIDE SEQUENCE</scope>
    <source>
        <strain evidence="1">CG-C14</strain>
    </source>
</reference>
<protein>
    <submittedName>
        <fullName evidence="1">Uncharacterized protein</fullName>
    </submittedName>
</protein>
<dbReference type="EMBL" id="JANSHE010001088">
    <property type="protein sequence ID" value="KAJ3004710.1"/>
    <property type="molecule type" value="Genomic_DNA"/>
</dbReference>
<dbReference type="Proteomes" id="UP001144978">
    <property type="component" value="Unassembled WGS sequence"/>
</dbReference>
<evidence type="ECO:0000313" key="2">
    <source>
        <dbReference type="Proteomes" id="UP001144978"/>
    </source>
</evidence>
<accession>A0ACC1PXS3</accession>
<organism evidence="1 2">
    <name type="scientific">Trametes sanguinea</name>
    <dbReference type="NCBI Taxonomy" id="158606"/>
    <lineage>
        <taxon>Eukaryota</taxon>
        <taxon>Fungi</taxon>
        <taxon>Dikarya</taxon>
        <taxon>Basidiomycota</taxon>
        <taxon>Agaricomycotina</taxon>
        <taxon>Agaricomycetes</taxon>
        <taxon>Polyporales</taxon>
        <taxon>Polyporaceae</taxon>
        <taxon>Trametes</taxon>
    </lineage>
</organism>